<dbReference type="GO" id="GO:0009741">
    <property type="term" value="P:response to brassinosteroid"/>
    <property type="evidence" value="ECO:0007669"/>
    <property type="project" value="UniProtKB-ARBA"/>
</dbReference>
<evidence type="ECO:0000256" key="10">
    <source>
        <dbReference type="ARBA" id="ARBA00023180"/>
    </source>
</evidence>
<dbReference type="Pfam" id="PF00005">
    <property type="entry name" value="ABC_tran"/>
    <property type="match status" value="2"/>
</dbReference>
<evidence type="ECO:0000256" key="7">
    <source>
        <dbReference type="ARBA" id="ARBA00022840"/>
    </source>
</evidence>
<accession>A0A059ADD7</accession>
<dbReference type="AlphaFoldDB" id="A0A059ADD7"/>
<dbReference type="GO" id="GO:0009958">
    <property type="term" value="P:positive gravitropism"/>
    <property type="evidence" value="ECO:0007669"/>
    <property type="project" value="UniProtKB-ARBA"/>
</dbReference>
<dbReference type="FunFam" id="1.20.1560.10:FF:000029">
    <property type="entry name" value="ABC transporter B family member 1"/>
    <property type="match status" value="1"/>
</dbReference>
<feature type="transmembrane region" description="Helical" evidence="11">
    <location>
        <begin position="819"/>
        <end position="842"/>
    </location>
</feature>
<evidence type="ECO:0008006" key="15">
    <source>
        <dbReference type="Google" id="ProtNLM"/>
    </source>
</evidence>
<dbReference type="InterPro" id="IPR017871">
    <property type="entry name" value="ABC_transporter-like_CS"/>
</dbReference>
<dbReference type="Gene3D" id="3.40.50.300">
    <property type="entry name" value="P-loop containing nucleotide triphosphate hydrolases"/>
    <property type="match status" value="2"/>
</dbReference>
<evidence type="ECO:0000313" key="14">
    <source>
        <dbReference type="EMBL" id="KCW51754.1"/>
    </source>
</evidence>
<evidence type="ECO:0000256" key="3">
    <source>
        <dbReference type="ARBA" id="ARBA00022448"/>
    </source>
</evidence>
<dbReference type="FunFam" id="1.20.1560.10:FF:000033">
    <property type="entry name" value="ABC transporter B family member 19"/>
    <property type="match status" value="1"/>
</dbReference>
<dbReference type="EMBL" id="KK198762">
    <property type="protein sequence ID" value="KCW51754.1"/>
    <property type="molecule type" value="Genomic_DNA"/>
</dbReference>
<dbReference type="OrthoDB" id="6500128at2759"/>
<dbReference type="FunFam" id="1.20.1560.10:FF:000009">
    <property type="entry name" value="ABC transporter B family member 1"/>
    <property type="match status" value="1"/>
</dbReference>
<dbReference type="InterPro" id="IPR003593">
    <property type="entry name" value="AAA+_ATPase"/>
</dbReference>
<dbReference type="GO" id="GO:0008361">
    <property type="term" value="P:regulation of cell size"/>
    <property type="evidence" value="ECO:0007669"/>
    <property type="project" value="UniProtKB-ARBA"/>
</dbReference>
<dbReference type="GO" id="GO:0048443">
    <property type="term" value="P:stamen development"/>
    <property type="evidence" value="ECO:0007669"/>
    <property type="project" value="UniProtKB-ARBA"/>
</dbReference>
<dbReference type="GO" id="GO:0005524">
    <property type="term" value="F:ATP binding"/>
    <property type="evidence" value="ECO:0007669"/>
    <property type="project" value="UniProtKB-KW"/>
</dbReference>
<feature type="transmembrane region" description="Helical" evidence="11">
    <location>
        <begin position="186"/>
        <end position="204"/>
    </location>
</feature>
<dbReference type="KEGG" id="egr:104421894"/>
<dbReference type="eggNOG" id="KOG0055">
    <property type="taxonomic scope" value="Eukaryota"/>
</dbReference>
<keyword evidence="9 11" id="KW-0472">Membrane</keyword>
<dbReference type="PANTHER" id="PTHR43394:SF11">
    <property type="entry name" value="ATP-BINDING CASSETTE TRANSPORTER"/>
    <property type="match status" value="1"/>
</dbReference>
<dbReference type="GO" id="GO:0005886">
    <property type="term" value="C:plasma membrane"/>
    <property type="evidence" value="ECO:0007669"/>
    <property type="project" value="UniProtKB-SubCell"/>
</dbReference>
<dbReference type="SUPFAM" id="SSF90123">
    <property type="entry name" value="ABC transporter transmembrane region"/>
    <property type="match status" value="2"/>
</dbReference>
<evidence type="ECO:0000256" key="6">
    <source>
        <dbReference type="ARBA" id="ARBA00022741"/>
    </source>
</evidence>
<feature type="transmembrane region" description="Helical" evidence="11">
    <location>
        <begin position="910"/>
        <end position="933"/>
    </location>
</feature>
<dbReference type="InterPro" id="IPR039421">
    <property type="entry name" value="Type_1_exporter"/>
</dbReference>
<dbReference type="GO" id="GO:0043481">
    <property type="term" value="P:anthocyanin accumulation in tissues in response to UV light"/>
    <property type="evidence" value="ECO:0007669"/>
    <property type="project" value="UniProtKB-ARBA"/>
</dbReference>
<evidence type="ECO:0000256" key="11">
    <source>
        <dbReference type="SAM" id="Phobius"/>
    </source>
</evidence>
<dbReference type="Gene3D" id="1.20.1560.10">
    <property type="entry name" value="ABC transporter type 1, transmembrane domain"/>
    <property type="match status" value="2"/>
</dbReference>
<dbReference type="InterPro" id="IPR036640">
    <property type="entry name" value="ABC1_TM_sf"/>
</dbReference>
<feature type="domain" description="ABC transmembrane type-1" evidence="13">
    <location>
        <begin position="41"/>
        <end position="327"/>
    </location>
</feature>
<dbReference type="Gramene" id="KCW51754">
    <property type="protein sequence ID" value="KCW51754"/>
    <property type="gene ID" value="EUGRSUZ_J01214"/>
</dbReference>
<dbReference type="SMART" id="SM00382">
    <property type="entry name" value="AAA"/>
    <property type="match status" value="2"/>
</dbReference>
<feature type="transmembrane region" description="Helical" evidence="11">
    <location>
        <begin position="163"/>
        <end position="180"/>
    </location>
</feature>
<keyword evidence="4 11" id="KW-0812">Transmembrane</keyword>
<feature type="domain" description="ABC transporter" evidence="12">
    <location>
        <begin position="1009"/>
        <end position="1243"/>
    </location>
</feature>
<dbReference type="InterPro" id="IPR011527">
    <property type="entry name" value="ABC1_TM_dom"/>
</dbReference>
<evidence type="ECO:0000256" key="5">
    <source>
        <dbReference type="ARBA" id="ARBA00022737"/>
    </source>
</evidence>
<evidence type="ECO:0000259" key="13">
    <source>
        <dbReference type="PROSITE" id="PS50929"/>
    </source>
</evidence>
<evidence type="ECO:0000256" key="9">
    <source>
        <dbReference type="ARBA" id="ARBA00023136"/>
    </source>
</evidence>
<dbReference type="GO" id="GO:1900459">
    <property type="term" value="P:positive regulation of brassinosteroid mediated signaling pathway"/>
    <property type="evidence" value="ECO:0007669"/>
    <property type="project" value="UniProtKB-ARBA"/>
</dbReference>
<dbReference type="GO" id="GO:0140359">
    <property type="term" value="F:ABC-type transporter activity"/>
    <property type="evidence" value="ECO:0007669"/>
    <property type="project" value="InterPro"/>
</dbReference>
<sequence>MAESGDGKALPDAEKKKDQSLPFYQLFSFADKYDWLLMISGSLGAIIHGSSMPVFFLLFGEMVNGFGKNQSDLKKMTQEVSKYALYFVYLGLVVCLSSYAEIACWMYTGERQASTLRKKYLEAVLRQDVGFFDTDARTGDIVFSVSTDTLLVQDAISEKVGNFIHYLSTFLAGLVVGFVAAWRLALLSVAVIPGIAFAGGLYAYTLTGLTSKSRESYANAGIIAEQAIAQVRTVYSYVGECKALNSYSDAIQNTLKLGYKAGMAKGLGLGCTYGIACMSWALVFWYAGVFIRNGQTDGGKAFTAIFSAIVGGMSLGQSFSNLGAFSKGKAAGYKLMEVIRQKPSIGHDPSNGKTLPEINGNIEFKDVTFSYPSRPDVIIFRNFSIFFPAGKTVAVVGGSGSGKSTVVSLIERFYDPNQGQVLLDNVDLKALQLKWLRDQIGLVNQEPALFATTILENIIYGKPDATMAEVEAAATAANAHSFITLLPKGYSTQVGERGVQLSGGQKQRIAIARAMLKNPKVLLLDEATSALDAGSESIVQEALDRLMVGRTTVVVAHRLSTIRNVDSIAVIQQGLVVETGTHEELIAKAGAYASLIRFQEMVGNRDFSNPSTRRCRSSRLSHSLSTKSLSLRSGSLRNLSYSYSTGADGRIEMVSNAETERRNPAPDGYFCRLLKLNAPEWPYSIMGAAGSVLSGFIGPTFAIVMSNMIEVFYYRNPASMERKTKEYVFIYIGAGLYAVVAYLIQHYFFSIMGENLTTRVRRMMLAAILRNEVGWFDEEEHNSSLVAARLATDAADVKSAIAERISVILQNMTSLLTSFIVAFIIEWRVSLLILATFPLLVLANFAQQLSLKGFAGDTAKAHAKTSMIAGEGVSNIRTVAAFNAQNRILSLFCHELRLPQMRSLGRSQTAGLLFGVSQLALYASEALILWYGAHLVSRGMSTFSKVIKVFVVLVITANSVAETVSLAPEIIRGGEAVGSVFSILDRQTRIDPDDPEAEQVGSLRGEIELRHVDFAYPSRPDVVVFKDLNLRIRAGHSQALVGASGSGKSSVIALIERFYDPIAGKVMIDGKDIRRLNLKSLRLKIGLVQQEPALFAANILDNIAYGKEGATEAEVIEAARTANVHGFVSALPDGYKTPVGERGVQLSGGQKQRIAIARAVLKDPAILLLDEATSALDPESECVLQEALERLMRGRTTVLVAHRLSTIRGVDSIGVVQDGRIVEQGSHAELVSRPEGAYSRLLQLQLHHI</sequence>
<evidence type="ECO:0000259" key="12">
    <source>
        <dbReference type="PROSITE" id="PS50893"/>
    </source>
</evidence>
<dbReference type="GO" id="GO:0016887">
    <property type="term" value="F:ATP hydrolysis activity"/>
    <property type="evidence" value="ECO:0007669"/>
    <property type="project" value="InterPro"/>
</dbReference>
<feature type="domain" description="ABC transmembrane type-1" evidence="13">
    <location>
        <begin position="685"/>
        <end position="972"/>
    </location>
</feature>
<keyword evidence="8 11" id="KW-1133">Transmembrane helix</keyword>
<feature type="transmembrane region" description="Helical" evidence="11">
    <location>
        <begin position="35"/>
        <end position="59"/>
    </location>
</feature>
<evidence type="ECO:0000256" key="4">
    <source>
        <dbReference type="ARBA" id="ARBA00022692"/>
    </source>
</evidence>
<feature type="transmembrane region" description="Helical" evidence="11">
    <location>
        <begin position="681"/>
        <end position="706"/>
    </location>
</feature>
<feature type="transmembrane region" description="Helical" evidence="11">
    <location>
        <begin position="266"/>
        <end position="287"/>
    </location>
</feature>
<dbReference type="CDD" id="cd03249">
    <property type="entry name" value="ABC_MTABC3_MDL1_MDL2"/>
    <property type="match status" value="2"/>
</dbReference>
<comment type="similarity">
    <text evidence="2">Belongs to the ABC transporter superfamily. ABCB family. Multidrug resistance exporter (TC 3.A.1.201) subfamily.</text>
</comment>
<dbReference type="InterPro" id="IPR027417">
    <property type="entry name" value="P-loop_NTPase"/>
</dbReference>
<keyword evidence="10" id="KW-0325">Glycoprotein</keyword>
<keyword evidence="7" id="KW-0067">ATP-binding</keyword>
<gene>
    <name evidence="14" type="ORF">EUGRSUZ_J01214</name>
</gene>
<dbReference type="GO" id="GO:0010329">
    <property type="term" value="F:auxin efflux transmembrane transporter activity"/>
    <property type="evidence" value="ECO:0007669"/>
    <property type="project" value="UniProtKB-ARBA"/>
</dbReference>
<dbReference type="GO" id="GO:0009637">
    <property type="term" value="P:response to blue light"/>
    <property type="evidence" value="ECO:0007669"/>
    <property type="project" value="UniProtKB-ARBA"/>
</dbReference>
<evidence type="ECO:0000256" key="2">
    <source>
        <dbReference type="ARBA" id="ARBA00007577"/>
    </source>
</evidence>
<protein>
    <recommendedName>
        <fullName evidence="15">ABC transporter B family member 19</fullName>
    </recommendedName>
</protein>
<name>A0A059ADD7_EUCGR</name>
<evidence type="ECO:0000256" key="1">
    <source>
        <dbReference type="ARBA" id="ARBA00004651"/>
    </source>
</evidence>
<dbReference type="PROSITE" id="PS50929">
    <property type="entry name" value="ABC_TM1F"/>
    <property type="match status" value="2"/>
</dbReference>
<evidence type="ECO:0000256" key="8">
    <source>
        <dbReference type="ARBA" id="ARBA00022989"/>
    </source>
</evidence>
<dbReference type="GO" id="GO:0009640">
    <property type="term" value="P:photomorphogenesis"/>
    <property type="evidence" value="ECO:0007669"/>
    <property type="project" value="UniProtKB-ARBA"/>
</dbReference>
<dbReference type="SUPFAM" id="SSF52540">
    <property type="entry name" value="P-loop containing nucleoside triphosphate hydrolases"/>
    <property type="match status" value="2"/>
</dbReference>
<feature type="transmembrane region" description="Helical" evidence="11">
    <location>
        <begin position="727"/>
        <end position="749"/>
    </location>
</feature>
<dbReference type="Pfam" id="PF00664">
    <property type="entry name" value="ABC_membrane"/>
    <property type="match status" value="2"/>
</dbReference>
<dbReference type="InterPro" id="IPR003439">
    <property type="entry name" value="ABC_transporter-like_ATP-bd"/>
</dbReference>
<dbReference type="CDD" id="cd18578">
    <property type="entry name" value="ABC_6TM_Pgp_ABCB1_D2_like"/>
    <property type="match status" value="1"/>
</dbReference>
<keyword evidence="6" id="KW-0547">Nucleotide-binding</keyword>
<dbReference type="FunFam" id="3.40.50.300:FF:000251">
    <property type="entry name" value="ABC transporter B family member 19"/>
    <property type="match status" value="2"/>
</dbReference>
<feature type="domain" description="ABC transporter" evidence="12">
    <location>
        <begin position="362"/>
        <end position="598"/>
    </location>
</feature>
<reference evidence="14" key="1">
    <citation type="submission" date="2013-07" db="EMBL/GenBank/DDBJ databases">
        <title>The genome of Eucalyptus grandis.</title>
        <authorList>
            <person name="Schmutz J."/>
            <person name="Hayes R."/>
            <person name="Myburg A."/>
            <person name="Tuskan G."/>
            <person name="Grattapaglia D."/>
            <person name="Rokhsar D.S."/>
        </authorList>
    </citation>
    <scope>NUCLEOTIDE SEQUENCE</scope>
    <source>
        <tissue evidence="14">Leaf extractions</tissue>
    </source>
</reference>
<dbReference type="PANTHER" id="PTHR43394">
    <property type="entry name" value="ATP-DEPENDENT PERMEASE MDL1, MITOCHONDRIAL"/>
    <property type="match status" value="1"/>
</dbReference>
<feature type="transmembrane region" description="Helical" evidence="11">
    <location>
        <begin position="83"/>
        <end position="108"/>
    </location>
</feature>
<keyword evidence="5" id="KW-0677">Repeat</keyword>
<dbReference type="PROSITE" id="PS50893">
    <property type="entry name" value="ABC_TRANSPORTER_2"/>
    <property type="match status" value="2"/>
</dbReference>
<dbReference type="CDD" id="cd18577">
    <property type="entry name" value="ABC_6TM_Pgp_ABCB1_D1_like"/>
    <property type="match status" value="1"/>
</dbReference>
<proteinExistence type="inferred from homology"/>
<dbReference type="GO" id="GO:0009733">
    <property type="term" value="P:response to auxin"/>
    <property type="evidence" value="ECO:0007669"/>
    <property type="project" value="UniProtKB-ARBA"/>
</dbReference>
<dbReference type="GO" id="GO:0009926">
    <property type="term" value="P:auxin polar transport"/>
    <property type="evidence" value="ECO:0007669"/>
    <property type="project" value="UniProtKB-ARBA"/>
</dbReference>
<keyword evidence="3" id="KW-0813">Transport</keyword>
<organism evidence="14">
    <name type="scientific">Eucalyptus grandis</name>
    <name type="common">Flooded gum</name>
    <dbReference type="NCBI Taxonomy" id="71139"/>
    <lineage>
        <taxon>Eukaryota</taxon>
        <taxon>Viridiplantae</taxon>
        <taxon>Streptophyta</taxon>
        <taxon>Embryophyta</taxon>
        <taxon>Tracheophyta</taxon>
        <taxon>Spermatophyta</taxon>
        <taxon>Magnoliopsida</taxon>
        <taxon>eudicotyledons</taxon>
        <taxon>Gunneridae</taxon>
        <taxon>Pentapetalae</taxon>
        <taxon>rosids</taxon>
        <taxon>malvids</taxon>
        <taxon>Myrtales</taxon>
        <taxon>Myrtaceae</taxon>
        <taxon>Myrtoideae</taxon>
        <taxon>Eucalypteae</taxon>
        <taxon>Eucalyptus</taxon>
    </lineage>
</organism>
<comment type="subcellular location">
    <subcellularLocation>
        <location evidence="1">Cell membrane</location>
        <topology evidence="1">Multi-pass membrane protein</topology>
    </subcellularLocation>
</comment>
<dbReference type="PROSITE" id="PS00211">
    <property type="entry name" value="ABC_TRANSPORTER_1"/>
    <property type="match status" value="2"/>
</dbReference>